<proteinExistence type="predicted"/>
<protein>
    <submittedName>
        <fullName evidence="1">Uncharacterized protein</fullName>
    </submittedName>
</protein>
<dbReference type="Proteomes" id="UP000195667">
    <property type="component" value="Unassembled WGS sequence"/>
</dbReference>
<evidence type="ECO:0000313" key="2">
    <source>
        <dbReference type="Proteomes" id="UP000195667"/>
    </source>
</evidence>
<dbReference type="InterPro" id="IPR011042">
    <property type="entry name" value="6-blade_b-propeller_TolB-like"/>
</dbReference>
<gene>
    <name evidence="1" type="ORF">CRENPOLYSF1_530040</name>
</gene>
<keyword evidence="2" id="KW-1185">Reference proteome</keyword>
<accession>A0A1R4HDR9</accession>
<dbReference type="SUPFAM" id="SSF82171">
    <property type="entry name" value="DPP6 N-terminal domain-like"/>
    <property type="match status" value="1"/>
</dbReference>
<organism evidence="1 2">
    <name type="scientific">Crenothrix polyspora</name>
    <dbReference type="NCBI Taxonomy" id="360316"/>
    <lineage>
        <taxon>Bacteria</taxon>
        <taxon>Pseudomonadati</taxon>
        <taxon>Pseudomonadota</taxon>
        <taxon>Gammaproteobacteria</taxon>
        <taxon>Methylococcales</taxon>
        <taxon>Crenotrichaceae</taxon>
        <taxon>Crenothrix</taxon>
    </lineage>
</organism>
<sequence length="538" mass="58579">MAVCLLLTALPGQAANLSIITVDPTGKPVGSLTNKGYSLSSNGRYVAFSSGQKLSIHDTNSSVDVYIRDIVTNKTLLASIDLAGRAAGKVDTSLTPLLTPDGRYVVFGSNANDLVSNDTDDKRDIFIRDLSTNTTKLITANKTGQASSGKERNYQISADGRFVIFESNANDVVTNDTNNAWDIFVRDTKTNTTKLVSMNSAATDSGNAESVFESFGTTGRFIKFRSRADNLVANDTNGKADCFVRNLQTNRTILLQSCDTFASTDNRYMAFSIEKSLTKNDTNNKKDVYRHDLEKNTLELVSINSKGKASINSQAEARAMSDNGRYVMFDSNATDMVKNYNKNSQYVSKNVYVRDLVSKTTRLVSMNAAGKAIGGHGFLLSDNGQTALFSSDTAKIPYQFSDGKWALFSRNLATNKTTLFSVTSAKLPIVGKYQDSLFDDFNYPQLSADGAVMAFSSQRKDLTAHDNNQTIDVFVKSLKNGLTRLISMNYTGSNSGNRSSDTPVLSADGKVVVFKSSAHNLVANDTSVGNNFFAKRIR</sequence>
<dbReference type="Gene3D" id="2.120.10.30">
    <property type="entry name" value="TolB, C-terminal domain"/>
    <property type="match status" value="2"/>
</dbReference>
<dbReference type="EMBL" id="FUKI01000130">
    <property type="protein sequence ID" value="SJM94357.1"/>
    <property type="molecule type" value="Genomic_DNA"/>
</dbReference>
<dbReference type="AlphaFoldDB" id="A0A1R4HDR9"/>
<name>A0A1R4HDR9_9GAMM</name>
<evidence type="ECO:0000313" key="1">
    <source>
        <dbReference type="EMBL" id="SJM94357.1"/>
    </source>
</evidence>
<reference evidence="2" key="1">
    <citation type="submission" date="2017-02" db="EMBL/GenBank/DDBJ databases">
        <authorList>
            <person name="Daims H."/>
        </authorList>
    </citation>
    <scope>NUCLEOTIDE SEQUENCE [LARGE SCALE GENOMIC DNA]</scope>
</reference>